<evidence type="ECO:0000313" key="1">
    <source>
        <dbReference type="EMBL" id="GAI92531.1"/>
    </source>
</evidence>
<sequence>MGRKILGLTVCVALLVSLVGGVVVAQAKEVTLTVVGDAGHNLRPFEWYKDDFF</sequence>
<name>X1TMF1_9ZZZZ</name>
<accession>X1TMF1</accession>
<dbReference type="AlphaFoldDB" id="X1TMF1"/>
<comment type="caution">
    <text evidence="1">The sequence shown here is derived from an EMBL/GenBank/DDBJ whole genome shotgun (WGS) entry which is preliminary data.</text>
</comment>
<protein>
    <submittedName>
        <fullName evidence="1">Uncharacterized protein</fullName>
    </submittedName>
</protein>
<feature type="non-terminal residue" evidence="1">
    <location>
        <position position="53"/>
    </location>
</feature>
<dbReference type="EMBL" id="BARW01020518">
    <property type="protein sequence ID" value="GAI92531.1"/>
    <property type="molecule type" value="Genomic_DNA"/>
</dbReference>
<gene>
    <name evidence="1" type="ORF">S12H4_34644</name>
</gene>
<reference evidence="1" key="1">
    <citation type="journal article" date="2014" name="Front. Microbiol.">
        <title>High frequency of phylogenetically diverse reductive dehalogenase-homologous genes in deep subseafloor sedimentary metagenomes.</title>
        <authorList>
            <person name="Kawai M."/>
            <person name="Futagami T."/>
            <person name="Toyoda A."/>
            <person name="Takaki Y."/>
            <person name="Nishi S."/>
            <person name="Hori S."/>
            <person name="Arai W."/>
            <person name="Tsubouchi T."/>
            <person name="Morono Y."/>
            <person name="Uchiyama I."/>
            <person name="Ito T."/>
            <person name="Fujiyama A."/>
            <person name="Inagaki F."/>
            <person name="Takami H."/>
        </authorList>
    </citation>
    <scope>NUCLEOTIDE SEQUENCE</scope>
    <source>
        <strain evidence="1">Expedition CK06-06</strain>
    </source>
</reference>
<organism evidence="1">
    <name type="scientific">marine sediment metagenome</name>
    <dbReference type="NCBI Taxonomy" id="412755"/>
    <lineage>
        <taxon>unclassified sequences</taxon>
        <taxon>metagenomes</taxon>
        <taxon>ecological metagenomes</taxon>
    </lineage>
</organism>
<proteinExistence type="predicted"/>